<sequence>MDKVRNSADAAPDRGRIRVMLATIAAVIGIASEGLANQGDLTASPEQVKFFETEVRPLLAASCLKCHGPEKQKGGLRLDSKAAILAGGESGPAVVPGKPGESLLVEAINYEGPEMPPNGKLGPPQRETLTRWIEMGLPWPATDPGASASALTQAPKSKITAEDRAFWSFQPLRRPDVPSTDDGGWARNAIDQFIFARLNAEGLTPAPQQDREALIRRLTFDLWGLPPAPAEIDAFAADKGANAYETLVDRLLASPRYGERWGRHWLDLVRYAESDGYRADAYRPDAWRYRDYVIKALNEDRPYDRFVTEQLAGDEIDPSNPELKVAVGYYRLGTYEYNQRDVPAQWSAIVNDITDVTGDVFLGLGMGCARCHDHKFDPILQKDYYRLQAFFTPILPRNDLNLSTSHEWQVYQEKLATWEAKTAETRTAIAALEHPYRDRATKDAIDKFPAEMQAIINKPQAERTPLEEQLAELAYRQVTYEYELIADKMKKGKDKDAWTALQNQLAEHKRDRPTPPAPVLTATDVGPIAPPTLIPGDRKKETIDPGFLTLLDPAPATIQPVSTAPQSTGRRTALARWLTRPDNPLSTRVAVNRIWQYHFGRGLVSTSSDFGRLGERPSHPELLDWLTTEFVARGWSLKQMHRLILISATYRQSASHPDATVARRKDPENRLHWHRLTRRLDVEPIRDAMLAVSGELDLAIGGPAVDANQTRRTVYSQVRRNKRDPLGEAFDAPDGSITTPQRDATVTPIQALLMINGSWTLDRAKAFAARLQKEAGDDEGRIELAYRLAFGRKPASAEQAEALVFLHHQGEKDEPESPPKAEVADGEGAACKPGESASLEVDPSSWVDFCHALLNASEFLYID</sequence>
<feature type="region of interest" description="Disordered" evidence="1">
    <location>
        <begin position="809"/>
        <end position="835"/>
    </location>
</feature>
<dbReference type="Proteomes" id="UP000010798">
    <property type="component" value="Chromosome"/>
</dbReference>
<dbReference type="RefSeq" id="WP_015244006.1">
    <property type="nucleotide sequence ID" value="NC_019892.1"/>
</dbReference>
<feature type="compositionally biased region" description="Basic and acidic residues" evidence="1">
    <location>
        <begin position="809"/>
        <end position="823"/>
    </location>
</feature>
<dbReference type="EMBL" id="CP003364">
    <property type="protein sequence ID" value="AGA24821.1"/>
    <property type="molecule type" value="Genomic_DNA"/>
</dbReference>
<dbReference type="PANTHER" id="PTHR35889:SF3">
    <property type="entry name" value="F-BOX DOMAIN-CONTAINING PROTEIN"/>
    <property type="match status" value="1"/>
</dbReference>
<dbReference type="HOGENOM" id="CLU_005632_1_0_0"/>
<dbReference type="InterPro" id="IPR011444">
    <property type="entry name" value="DUF1549"/>
</dbReference>
<feature type="domain" description="DUF1553" evidence="3">
    <location>
        <begin position="570"/>
        <end position="805"/>
    </location>
</feature>
<gene>
    <name evidence="5" type="ordered locus">Sinac_0382</name>
</gene>
<evidence type="ECO:0008006" key="7">
    <source>
        <dbReference type="Google" id="ProtNLM"/>
    </source>
</evidence>
<dbReference type="AlphaFoldDB" id="L0D845"/>
<dbReference type="InterPro" id="IPR011429">
    <property type="entry name" value="Cyt_c_Planctomycete-type"/>
</dbReference>
<evidence type="ECO:0000259" key="2">
    <source>
        <dbReference type="Pfam" id="PF07583"/>
    </source>
</evidence>
<dbReference type="eggNOG" id="COG4654">
    <property type="taxonomic scope" value="Bacteria"/>
</dbReference>
<dbReference type="Pfam" id="PF07583">
    <property type="entry name" value="PSCyt2"/>
    <property type="match status" value="1"/>
</dbReference>
<proteinExistence type="predicted"/>
<evidence type="ECO:0000313" key="5">
    <source>
        <dbReference type="EMBL" id="AGA24821.1"/>
    </source>
</evidence>
<dbReference type="Pfam" id="PF07587">
    <property type="entry name" value="PSD1"/>
    <property type="match status" value="1"/>
</dbReference>
<feature type="region of interest" description="Disordered" evidence="1">
    <location>
        <begin position="505"/>
        <end position="539"/>
    </location>
</feature>
<accession>L0D845</accession>
<dbReference type="Pfam" id="PF07635">
    <property type="entry name" value="PSCyt1"/>
    <property type="match status" value="1"/>
</dbReference>
<protein>
    <recommendedName>
        <fullName evidence="7">Planctomycete cytochrome C</fullName>
    </recommendedName>
</protein>
<evidence type="ECO:0000259" key="4">
    <source>
        <dbReference type="Pfam" id="PF07635"/>
    </source>
</evidence>
<dbReference type="OrthoDB" id="127107at2"/>
<keyword evidence="6" id="KW-1185">Reference proteome</keyword>
<evidence type="ECO:0000313" key="6">
    <source>
        <dbReference type="Proteomes" id="UP000010798"/>
    </source>
</evidence>
<name>L0D845_SINAD</name>
<dbReference type="KEGG" id="saci:Sinac_0382"/>
<feature type="domain" description="DUF1549" evidence="2">
    <location>
        <begin position="190"/>
        <end position="393"/>
    </location>
</feature>
<evidence type="ECO:0000256" key="1">
    <source>
        <dbReference type="SAM" id="MobiDB-lite"/>
    </source>
</evidence>
<evidence type="ECO:0000259" key="3">
    <source>
        <dbReference type="Pfam" id="PF07587"/>
    </source>
</evidence>
<dbReference type="STRING" id="886293.Sinac_0382"/>
<feature type="domain" description="Cytochrome C Planctomycete-type" evidence="4">
    <location>
        <begin position="63"/>
        <end position="119"/>
    </location>
</feature>
<reference evidence="5 6" key="1">
    <citation type="submission" date="2012-02" db="EMBL/GenBank/DDBJ databases">
        <title>Complete sequence of chromosome of Singulisphaera acidiphila DSM 18658.</title>
        <authorList>
            <consortium name="US DOE Joint Genome Institute (JGI-PGF)"/>
            <person name="Lucas S."/>
            <person name="Copeland A."/>
            <person name="Lapidus A."/>
            <person name="Glavina del Rio T."/>
            <person name="Dalin E."/>
            <person name="Tice H."/>
            <person name="Bruce D."/>
            <person name="Goodwin L."/>
            <person name="Pitluck S."/>
            <person name="Peters L."/>
            <person name="Ovchinnikova G."/>
            <person name="Chertkov O."/>
            <person name="Kyrpides N."/>
            <person name="Mavromatis K."/>
            <person name="Ivanova N."/>
            <person name="Brettin T."/>
            <person name="Detter J.C."/>
            <person name="Han C."/>
            <person name="Larimer F."/>
            <person name="Land M."/>
            <person name="Hauser L."/>
            <person name="Markowitz V."/>
            <person name="Cheng J.-F."/>
            <person name="Hugenholtz P."/>
            <person name="Woyke T."/>
            <person name="Wu D."/>
            <person name="Tindall B."/>
            <person name="Pomrenke H."/>
            <person name="Brambilla E."/>
            <person name="Klenk H.-P."/>
            <person name="Eisen J.A."/>
        </authorList>
    </citation>
    <scope>NUCLEOTIDE SEQUENCE [LARGE SCALE GENOMIC DNA]</scope>
    <source>
        <strain evidence="6">ATCC BAA-1392 / DSM 18658 / VKM B-2454 / MOB10</strain>
    </source>
</reference>
<dbReference type="PANTHER" id="PTHR35889">
    <property type="entry name" value="CYCLOINULO-OLIGOSACCHARIDE FRUCTANOTRANSFERASE-RELATED"/>
    <property type="match status" value="1"/>
</dbReference>
<organism evidence="5 6">
    <name type="scientific">Singulisphaera acidiphila (strain ATCC BAA-1392 / DSM 18658 / VKM B-2454 / MOB10)</name>
    <dbReference type="NCBI Taxonomy" id="886293"/>
    <lineage>
        <taxon>Bacteria</taxon>
        <taxon>Pseudomonadati</taxon>
        <taxon>Planctomycetota</taxon>
        <taxon>Planctomycetia</taxon>
        <taxon>Isosphaerales</taxon>
        <taxon>Isosphaeraceae</taxon>
        <taxon>Singulisphaera</taxon>
    </lineage>
</organism>
<dbReference type="InterPro" id="IPR022655">
    <property type="entry name" value="DUF1553"/>
</dbReference>